<evidence type="ECO:0008006" key="4">
    <source>
        <dbReference type="Google" id="ProtNLM"/>
    </source>
</evidence>
<reference evidence="2 3" key="1">
    <citation type="journal article" date="2014" name="Nature">
        <title>Sequential evolution of bacterial morphology by co-option of a developmental regulator.</title>
        <authorList>
            <person name="Jiang C."/>
            <person name="Brown P.J."/>
            <person name="Ducret A."/>
            <person name="Brun Y.V."/>
        </authorList>
    </citation>
    <scope>NUCLEOTIDE SEQUENCE [LARGE SCALE GENOMIC DNA]</scope>
    <source>
        <strain evidence="2 3">DSM 16100</strain>
    </source>
</reference>
<dbReference type="RefSeq" id="WP_018080402.1">
    <property type="nucleotide sequence ID" value="NZ_AQWM01000002.1"/>
</dbReference>
<dbReference type="eggNOG" id="ENOG50336RP">
    <property type="taxonomic scope" value="Bacteria"/>
</dbReference>
<dbReference type="Proteomes" id="UP000017837">
    <property type="component" value="Unassembled WGS sequence"/>
</dbReference>
<evidence type="ECO:0000313" key="3">
    <source>
        <dbReference type="Proteomes" id="UP000017837"/>
    </source>
</evidence>
<dbReference type="PATRIC" id="fig|1121022.4.peg.2938"/>
<keyword evidence="1" id="KW-0732">Signal</keyword>
<feature type="chain" id="PRO_5004723909" description="Lipoprotein" evidence="1">
    <location>
        <begin position="28"/>
        <end position="186"/>
    </location>
</feature>
<evidence type="ECO:0000256" key="1">
    <source>
        <dbReference type="SAM" id="SignalP"/>
    </source>
</evidence>
<feature type="signal peptide" evidence="1">
    <location>
        <begin position="1"/>
        <end position="27"/>
    </location>
</feature>
<dbReference type="OrthoDB" id="5348520at2"/>
<comment type="caution">
    <text evidence="2">The sequence shown here is derived from an EMBL/GenBank/DDBJ whole genome shotgun (WGS) entry which is preliminary data.</text>
</comment>
<dbReference type="EMBL" id="AWGB01000031">
    <property type="protein sequence ID" value="ESQ89171.1"/>
    <property type="molecule type" value="Genomic_DNA"/>
</dbReference>
<keyword evidence="3" id="KW-1185">Reference proteome</keyword>
<evidence type="ECO:0000313" key="2">
    <source>
        <dbReference type="EMBL" id="ESQ89171.1"/>
    </source>
</evidence>
<dbReference type="STRING" id="1121022.GCA_000376105_00736"/>
<protein>
    <recommendedName>
        <fullName evidence="4">Lipoprotein</fullName>
    </recommendedName>
</protein>
<gene>
    <name evidence="2" type="ORF">ABENE_14450</name>
</gene>
<accession>V4PLS3</accession>
<sequence>MKKFWIMATCVPLLVTLSACDTTSPMASYSVLPANTLALQGALKSKGATVKVGDVTKAATVSDPHCRLAGALDVTNGKTVEAYVKSALQAELLAAQSYDVAAPTTINARLDQLDVNTVGDAAWTIGLTLTSNVNPTGYQVTSTYKFKTSFSAIAACQNATSAFIPALQEAIGSGVSNAQFATLITQ</sequence>
<dbReference type="AlphaFoldDB" id="V4PLS3"/>
<name>V4PLS3_9CAUL</name>
<organism evidence="2 3">
    <name type="scientific">Asticcacaulis benevestitus DSM 16100 = ATCC BAA-896</name>
    <dbReference type="NCBI Taxonomy" id="1121022"/>
    <lineage>
        <taxon>Bacteria</taxon>
        <taxon>Pseudomonadati</taxon>
        <taxon>Pseudomonadota</taxon>
        <taxon>Alphaproteobacteria</taxon>
        <taxon>Caulobacterales</taxon>
        <taxon>Caulobacteraceae</taxon>
        <taxon>Asticcacaulis</taxon>
    </lineage>
</organism>
<dbReference type="PROSITE" id="PS51257">
    <property type="entry name" value="PROKAR_LIPOPROTEIN"/>
    <property type="match status" value="1"/>
</dbReference>
<proteinExistence type="predicted"/>